<evidence type="ECO:0000313" key="2">
    <source>
        <dbReference type="Proteomes" id="UP000539175"/>
    </source>
</evidence>
<proteinExistence type="predicted"/>
<dbReference type="InterPro" id="IPR027417">
    <property type="entry name" value="P-loop_NTPase"/>
</dbReference>
<name>A0A7X0B0R3_9PROT</name>
<organism evidence="1 2">
    <name type="scientific">Nitrospirillum iridis</name>
    <dbReference type="NCBI Taxonomy" id="765888"/>
    <lineage>
        <taxon>Bacteria</taxon>
        <taxon>Pseudomonadati</taxon>
        <taxon>Pseudomonadota</taxon>
        <taxon>Alphaproteobacteria</taxon>
        <taxon>Rhodospirillales</taxon>
        <taxon>Azospirillaceae</taxon>
        <taxon>Nitrospirillum</taxon>
    </lineage>
</organism>
<dbReference type="EMBL" id="JACIIZ010000013">
    <property type="protein sequence ID" value="MBB6253669.1"/>
    <property type="molecule type" value="Genomic_DNA"/>
</dbReference>
<dbReference type="GO" id="GO:0004713">
    <property type="term" value="F:protein tyrosine kinase activity"/>
    <property type="evidence" value="ECO:0007669"/>
    <property type="project" value="TreeGrafter"/>
</dbReference>
<dbReference type="RefSeq" id="WP_184804670.1">
    <property type="nucleotide sequence ID" value="NZ_JACIIZ010000013.1"/>
</dbReference>
<dbReference type="GO" id="GO:0005886">
    <property type="term" value="C:plasma membrane"/>
    <property type="evidence" value="ECO:0007669"/>
    <property type="project" value="TreeGrafter"/>
</dbReference>
<sequence length="242" mass="26641">MMAFLTSKAWPMSWWSRKQEPVDMTVDRAAIAGQPLFSLFNKLAMMPHGPEGYAIQIIGARPGAGASTIARALAEFAAVNVDGPVLLVDADPFDREQVRLSEIPLPNSLHDAQQGLVSLDDALRPLGTADLMLAALTQPIARRADGNVTWSLSISAMGEIVGQLRQRFRWIIFDSAPPQNLAFAHVLSRFVNGTVIVVEAERTRLPVVQQLIHQIRANGGKPVGLVINKRRLLISEFIYRFL</sequence>
<keyword evidence="2" id="KW-1185">Reference proteome</keyword>
<dbReference type="Proteomes" id="UP000539175">
    <property type="component" value="Unassembled WGS sequence"/>
</dbReference>
<dbReference type="SUPFAM" id="SSF52540">
    <property type="entry name" value="P-loop containing nucleoside triphosphate hydrolases"/>
    <property type="match status" value="1"/>
</dbReference>
<evidence type="ECO:0000313" key="1">
    <source>
        <dbReference type="EMBL" id="MBB6253669.1"/>
    </source>
</evidence>
<dbReference type="AlphaFoldDB" id="A0A7X0B0R3"/>
<dbReference type="Gene3D" id="3.40.50.300">
    <property type="entry name" value="P-loop containing nucleotide triphosphate hydrolases"/>
    <property type="match status" value="1"/>
</dbReference>
<dbReference type="InterPro" id="IPR050445">
    <property type="entry name" value="Bact_polysacc_biosynth/exp"/>
</dbReference>
<protein>
    <submittedName>
        <fullName evidence="1">Mrp family chromosome partitioning ATPase</fullName>
    </submittedName>
</protein>
<dbReference type="PANTHER" id="PTHR32309:SF13">
    <property type="entry name" value="FERRIC ENTEROBACTIN TRANSPORT PROTEIN FEPE"/>
    <property type="match status" value="1"/>
</dbReference>
<gene>
    <name evidence="1" type="ORF">FHS74_004245</name>
</gene>
<comment type="caution">
    <text evidence="1">The sequence shown here is derived from an EMBL/GenBank/DDBJ whole genome shotgun (WGS) entry which is preliminary data.</text>
</comment>
<dbReference type="PANTHER" id="PTHR32309">
    <property type="entry name" value="TYROSINE-PROTEIN KINASE"/>
    <property type="match status" value="1"/>
</dbReference>
<reference evidence="1 2" key="1">
    <citation type="submission" date="2020-08" db="EMBL/GenBank/DDBJ databases">
        <title>Genomic Encyclopedia of Type Strains, Phase IV (KMG-IV): sequencing the most valuable type-strain genomes for metagenomic binning, comparative biology and taxonomic classification.</title>
        <authorList>
            <person name="Goeker M."/>
        </authorList>
    </citation>
    <scope>NUCLEOTIDE SEQUENCE [LARGE SCALE GENOMIC DNA]</scope>
    <source>
        <strain evidence="1 2">DSM 22198</strain>
    </source>
</reference>
<accession>A0A7X0B0R3</accession>